<dbReference type="InterPro" id="IPR027417">
    <property type="entry name" value="P-loop_NTPase"/>
</dbReference>
<evidence type="ECO:0000313" key="2">
    <source>
        <dbReference type="EMBL" id="MFC6063672.1"/>
    </source>
</evidence>
<dbReference type="Pfam" id="PF00931">
    <property type="entry name" value="NB-ARC"/>
    <property type="match status" value="1"/>
</dbReference>
<dbReference type="Proteomes" id="UP001596139">
    <property type="component" value="Unassembled WGS sequence"/>
</dbReference>
<keyword evidence="2" id="KW-0547">Nucleotide-binding</keyword>
<dbReference type="PANTHER" id="PTHR47691:SF3">
    <property type="entry name" value="HTH-TYPE TRANSCRIPTIONAL REGULATOR RV0890C-RELATED"/>
    <property type="match status" value="1"/>
</dbReference>
<gene>
    <name evidence="2" type="ORF">ACFP4F_14025</name>
</gene>
<dbReference type="PANTHER" id="PTHR47691">
    <property type="entry name" value="REGULATOR-RELATED"/>
    <property type="match status" value="1"/>
</dbReference>
<dbReference type="EMBL" id="JBHSPX010000004">
    <property type="protein sequence ID" value="MFC6063672.1"/>
    <property type="molecule type" value="Genomic_DNA"/>
</dbReference>
<keyword evidence="3" id="KW-1185">Reference proteome</keyword>
<name>A0ABW1ML29_9ACTN</name>
<dbReference type="InterPro" id="IPR002182">
    <property type="entry name" value="NB-ARC"/>
</dbReference>
<dbReference type="Gene3D" id="3.40.50.300">
    <property type="entry name" value="P-loop containing nucleotide triphosphate hydrolases"/>
    <property type="match status" value="1"/>
</dbReference>
<evidence type="ECO:0000313" key="3">
    <source>
        <dbReference type="Proteomes" id="UP001596139"/>
    </source>
</evidence>
<dbReference type="PRINTS" id="PR00364">
    <property type="entry name" value="DISEASERSIST"/>
</dbReference>
<keyword evidence="2" id="KW-0067">ATP-binding</keyword>
<feature type="domain" description="NB-ARC" evidence="1">
    <location>
        <begin position="30"/>
        <end position="86"/>
    </location>
</feature>
<dbReference type="SUPFAM" id="SSF52540">
    <property type="entry name" value="P-loop containing nucleoside triphosphate hydrolases"/>
    <property type="match status" value="1"/>
</dbReference>
<evidence type="ECO:0000259" key="1">
    <source>
        <dbReference type="Pfam" id="PF00931"/>
    </source>
</evidence>
<protein>
    <submittedName>
        <fullName evidence="2">ATP-binding protein</fullName>
    </submittedName>
</protein>
<sequence>MLRERGHGPAGLIGRDGALSEVAEVLRAERLVTVSGPGGVGKTALVAELAHRLLPGQWEAVGWVDLVRLDGLELLPQRLARALGRGGLPARGTSEALADALGGAPALLVVDTCEYVADACAEILTGLVAACPGLHVLATSRTPMDTSGHYRLRPLPLEEAARLFEASGRRWDFVDVPTAKTAEHICAFLDGLPLAVHIAAGQLAHHSPNEVLSLVSRADTLLDLTIPGLPARQRTLRESLLSTHQLCTREEQLLWARCTVFPGPFGLRDALEVCADDRLPPEALVAAFAGLGRRALILPQEPHGATYRMPWSTRAHGRQWLNQLGEEREFLQRCLTWLLRDS</sequence>
<dbReference type="RefSeq" id="WP_031058124.1">
    <property type="nucleotide sequence ID" value="NZ_JBHSPX010000004.1"/>
</dbReference>
<proteinExistence type="predicted"/>
<comment type="caution">
    <text evidence="2">The sequence shown here is derived from an EMBL/GenBank/DDBJ whole genome shotgun (WGS) entry which is preliminary data.</text>
</comment>
<organism evidence="2 3">
    <name type="scientific">Streptomyces ochraceiscleroticus</name>
    <dbReference type="NCBI Taxonomy" id="47761"/>
    <lineage>
        <taxon>Bacteria</taxon>
        <taxon>Bacillati</taxon>
        <taxon>Actinomycetota</taxon>
        <taxon>Actinomycetes</taxon>
        <taxon>Kitasatosporales</taxon>
        <taxon>Streptomycetaceae</taxon>
        <taxon>Streptomyces</taxon>
    </lineage>
</organism>
<dbReference type="GO" id="GO:0005524">
    <property type="term" value="F:ATP binding"/>
    <property type="evidence" value="ECO:0007669"/>
    <property type="project" value="UniProtKB-KW"/>
</dbReference>
<reference evidence="3" key="1">
    <citation type="journal article" date="2019" name="Int. J. Syst. Evol. Microbiol.">
        <title>The Global Catalogue of Microorganisms (GCM) 10K type strain sequencing project: providing services to taxonomists for standard genome sequencing and annotation.</title>
        <authorList>
            <consortium name="The Broad Institute Genomics Platform"/>
            <consortium name="The Broad Institute Genome Sequencing Center for Infectious Disease"/>
            <person name="Wu L."/>
            <person name="Ma J."/>
        </authorList>
    </citation>
    <scope>NUCLEOTIDE SEQUENCE [LARGE SCALE GENOMIC DNA]</scope>
    <source>
        <strain evidence="3">CGMCC 1.15180</strain>
    </source>
</reference>
<accession>A0ABW1ML29</accession>